<dbReference type="Pfam" id="PF12833">
    <property type="entry name" value="HTH_18"/>
    <property type="match status" value="1"/>
</dbReference>
<dbReference type="PROSITE" id="PS00041">
    <property type="entry name" value="HTH_ARAC_FAMILY_1"/>
    <property type="match status" value="1"/>
</dbReference>
<reference evidence="5" key="1">
    <citation type="submission" date="2020-09" db="EMBL/GenBank/DDBJ databases">
        <title>A novel bacterium of genus Paenibacillus, isolated from South China Sea.</title>
        <authorList>
            <person name="Huang H."/>
            <person name="Mo K."/>
            <person name="Hu Y."/>
        </authorList>
    </citation>
    <scope>NUCLEOTIDE SEQUENCE</scope>
    <source>
        <strain evidence="5">IB182493</strain>
    </source>
</reference>
<dbReference type="Gene3D" id="1.10.10.60">
    <property type="entry name" value="Homeodomain-like"/>
    <property type="match status" value="2"/>
</dbReference>
<evidence type="ECO:0000259" key="4">
    <source>
        <dbReference type="PROSITE" id="PS01124"/>
    </source>
</evidence>
<dbReference type="PROSITE" id="PS01124">
    <property type="entry name" value="HTH_ARAC_FAMILY_2"/>
    <property type="match status" value="1"/>
</dbReference>
<dbReference type="GO" id="GO:0043565">
    <property type="term" value="F:sequence-specific DNA binding"/>
    <property type="evidence" value="ECO:0007669"/>
    <property type="project" value="InterPro"/>
</dbReference>
<sequence>MKHGEVYSIPSDLDIGVSVPLIGINYCHANYRNVRGRSDITVLAYVLRGQGRIRVDSATHLPREGDVFILRKGSYHEVTAMPDQEGYWTYLWYNLHGNSDELLSAYQLKEKAHIPNAPLEDMFRKGFRLVKRNRRTNAEQAQTGIQLVCTEILIALTRLLKGRNLMLSEQTMRVKHYLDHLAGPFDSELLSRQMAMSYKQLNRLFKKETGTTIYHYLLSRKIAQAEMMLKDTSMTVSEIAFHLGYEDPHYFSNLFKLKTGTSPTAFRQRSAQS</sequence>
<evidence type="ECO:0000256" key="2">
    <source>
        <dbReference type="ARBA" id="ARBA00023125"/>
    </source>
</evidence>
<evidence type="ECO:0000256" key="3">
    <source>
        <dbReference type="ARBA" id="ARBA00023163"/>
    </source>
</evidence>
<dbReference type="AlphaFoldDB" id="A0A927CGL5"/>
<dbReference type="InterPro" id="IPR018060">
    <property type="entry name" value="HTH_AraC"/>
</dbReference>
<dbReference type="PANTHER" id="PTHR43280">
    <property type="entry name" value="ARAC-FAMILY TRANSCRIPTIONAL REGULATOR"/>
    <property type="match status" value="1"/>
</dbReference>
<gene>
    <name evidence="5" type="ORF">IDH41_01225</name>
</gene>
<dbReference type="Gene3D" id="2.60.120.280">
    <property type="entry name" value="Regulatory protein AraC"/>
    <property type="match status" value="1"/>
</dbReference>
<proteinExistence type="predicted"/>
<keyword evidence="3" id="KW-0804">Transcription</keyword>
<dbReference type="PANTHER" id="PTHR43280:SF30">
    <property type="entry name" value="MMSAB OPERON REGULATORY PROTEIN"/>
    <property type="match status" value="1"/>
</dbReference>
<dbReference type="SMART" id="SM00342">
    <property type="entry name" value="HTH_ARAC"/>
    <property type="match status" value="1"/>
</dbReference>
<dbReference type="Proteomes" id="UP000632125">
    <property type="component" value="Unassembled WGS sequence"/>
</dbReference>
<dbReference type="InterPro" id="IPR037923">
    <property type="entry name" value="HTH-like"/>
</dbReference>
<dbReference type="EMBL" id="JACXIY010000001">
    <property type="protein sequence ID" value="MBD2867180.1"/>
    <property type="molecule type" value="Genomic_DNA"/>
</dbReference>
<feature type="domain" description="HTH araC/xylS-type" evidence="4">
    <location>
        <begin position="171"/>
        <end position="269"/>
    </location>
</feature>
<dbReference type="SUPFAM" id="SSF46689">
    <property type="entry name" value="Homeodomain-like"/>
    <property type="match status" value="2"/>
</dbReference>
<keyword evidence="2" id="KW-0238">DNA-binding</keyword>
<dbReference type="PRINTS" id="PR00032">
    <property type="entry name" value="HTHARAC"/>
</dbReference>
<dbReference type="RefSeq" id="WP_190857514.1">
    <property type="nucleotide sequence ID" value="NZ_JACXIY010000001.1"/>
</dbReference>
<dbReference type="GO" id="GO:0003700">
    <property type="term" value="F:DNA-binding transcription factor activity"/>
    <property type="evidence" value="ECO:0007669"/>
    <property type="project" value="InterPro"/>
</dbReference>
<organism evidence="5 6">
    <name type="scientific">Paenibacillus arenilitoris</name>
    <dbReference type="NCBI Taxonomy" id="2772299"/>
    <lineage>
        <taxon>Bacteria</taxon>
        <taxon>Bacillati</taxon>
        <taxon>Bacillota</taxon>
        <taxon>Bacilli</taxon>
        <taxon>Bacillales</taxon>
        <taxon>Paenibacillaceae</taxon>
        <taxon>Paenibacillus</taxon>
    </lineage>
</organism>
<protein>
    <submittedName>
        <fullName evidence="5">Helix-turn-helix transcriptional regulator</fullName>
    </submittedName>
</protein>
<evidence type="ECO:0000313" key="5">
    <source>
        <dbReference type="EMBL" id="MBD2867180.1"/>
    </source>
</evidence>
<evidence type="ECO:0000256" key="1">
    <source>
        <dbReference type="ARBA" id="ARBA00023015"/>
    </source>
</evidence>
<dbReference type="SUPFAM" id="SSF51215">
    <property type="entry name" value="Regulatory protein AraC"/>
    <property type="match status" value="1"/>
</dbReference>
<dbReference type="InterPro" id="IPR018062">
    <property type="entry name" value="HTH_AraC-typ_CS"/>
</dbReference>
<dbReference type="InterPro" id="IPR009057">
    <property type="entry name" value="Homeodomain-like_sf"/>
</dbReference>
<keyword evidence="1" id="KW-0805">Transcription regulation</keyword>
<name>A0A927CGL5_9BACL</name>
<dbReference type="InterPro" id="IPR003313">
    <property type="entry name" value="AraC-bd"/>
</dbReference>
<evidence type="ECO:0000313" key="6">
    <source>
        <dbReference type="Proteomes" id="UP000632125"/>
    </source>
</evidence>
<keyword evidence="6" id="KW-1185">Reference proteome</keyword>
<dbReference type="InterPro" id="IPR020449">
    <property type="entry name" value="Tscrpt_reg_AraC-type_HTH"/>
</dbReference>
<comment type="caution">
    <text evidence="5">The sequence shown here is derived from an EMBL/GenBank/DDBJ whole genome shotgun (WGS) entry which is preliminary data.</text>
</comment>
<dbReference type="Pfam" id="PF02311">
    <property type="entry name" value="AraC_binding"/>
    <property type="match status" value="1"/>
</dbReference>
<accession>A0A927CGL5</accession>